<name>A0A9D7LPT6_9RHOO</name>
<sequence length="338" mass="36344">MKLATLKRGGRDGTLVVVNRGLTHCRAVPAIARTLQAALDDWDAVEPQLRQVYEALNSGAFADPEAFDPGACHSPLPRAYQWADGSAYVNHVELVRRARGVELPPEFWSDPLMYQGGSDSFVGPRDPVHALTEDWGIDLEAELAVITGDVNMGATPAEAAQAIRLLLLVNDVSLRNLIPGELAKGFGFLQSKPASAFSPVAVTPDELGDDWRDGRVHRPLTVHLNGALFGNPDAGSDMVFNFPQLVAHLAKTREAEAGSIIGSGTVSNKQGGLHGSSIANGGVGYCCLAELRMYETIETGKPQTAFLKFGDTVRIEMFDRHGASIFGAIDQRVERYPG</sequence>
<dbReference type="AlphaFoldDB" id="A0A9D7LPT6"/>
<dbReference type="Pfam" id="PF01557">
    <property type="entry name" value="FAA_hydrolase"/>
    <property type="match status" value="1"/>
</dbReference>
<dbReference type="EMBL" id="JADKBR010000003">
    <property type="protein sequence ID" value="MBK8889883.1"/>
    <property type="molecule type" value="Genomic_DNA"/>
</dbReference>
<protein>
    <submittedName>
        <fullName evidence="3">Fumarylacetoacetate hydrolase family protein</fullName>
    </submittedName>
</protein>
<dbReference type="SUPFAM" id="SSF56529">
    <property type="entry name" value="FAH"/>
    <property type="match status" value="1"/>
</dbReference>
<accession>A0A9D7LPT6</accession>
<dbReference type="PANTHER" id="PTHR43211">
    <property type="entry name" value="FUMARYLACETOACETATE HYDROLASE"/>
    <property type="match status" value="1"/>
</dbReference>
<evidence type="ECO:0000313" key="4">
    <source>
        <dbReference type="Proteomes" id="UP000808146"/>
    </source>
</evidence>
<keyword evidence="3" id="KW-0378">Hydrolase</keyword>
<reference evidence="3" key="1">
    <citation type="submission" date="2020-10" db="EMBL/GenBank/DDBJ databases">
        <title>Connecting structure to function with the recovery of over 1000 high-quality activated sludge metagenome-assembled genomes encoding full-length rRNA genes using long-read sequencing.</title>
        <authorList>
            <person name="Singleton C.M."/>
            <person name="Petriglieri F."/>
            <person name="Kristensen J.M."/>
            <person name="Kirkegaard R.H."/>
            <person name="Michaelsen T.Y."/>
            <person name="Andersen M.H."/>
            <person name="Karst S.M."/>
            <person name="Dueholm M.S."/>
            <person name="Nielsen P.H."/>
            <person name="Albertsen M."/>
        </authorList>
    </citation>
    <scope>NUCLEOTIDE SEQUENCE</scope>
    <source>
        <strain evidence="3">OdNE_18-Q3-R46-58_BAT3C.305</strain>
    </source>
</reference>
<evidence type="ECO:0000259" key="1">
    <source>
        <dbReference type="Pfam" id="PF01557"/>
    </source>
</evidence>
<evidence type="ECO:0000313" key="3">
    <source>
        <dbReference type="EMBL" id="MBK8889883.1"/>
    </source>
</evidence>
<proteinExistence type="predicted"/>
<feature type="domain" description="Fumarylacetoacetase N-terminal" evidence="2">
    <location>
        <begin position="1"/>
        <end position="78"/>
    </location>
</feature>
<dbReference type="Gene3D" id="3.90.850.10">
    <property type="entry name" value="Fumarylacetoacetase-like, C-terminal domain"/>
    <property type="match status" value="1"/>
</dbReference>
<dbReference type="InterPro" id="IPR011234">
    <property type="entry name" value="Fumarylacetoacetase-like_C"/>
</dbReference>
<organism evidence="3 4">
    <name type="scientific">Candidatus Dechloromonas phosphorivorans</name>
    <dbReference type="NCBI Taxonomy" id="2899244"/>
    <lineage>
        <taxon>Bacteria</taxon>
        <taxon>Pseudomonadati</taxon>
        <taxon>Pseudomonadota</taxon>
        <taxon>Betaproteobacteria</taxon>
        <taxon>Rhodocyclales</taxon>
        <taxon>Azonexaceae</taxon>
        <taxon>Dechloromonas</taxon>
    </lineage>
</organism>
<dbReference type="Pfam" id="PF18288">
    <property type="entry name" value="FAA_hydro_N_2"/>
    <property type="match status" value="1"/>
</dbReference>
<dbReference type="Proteomes" id="UP000808146">
    <property type="component" value="Unassembled WGS sequence"/>
</dbReference>
<gene>
    <name evidence="3" type="ORF">IPN75_05530</name>
</gene>
<dbReference type="GO" id="GO:0016787">
    <property type="term" value="F:hydrolase activity"/>
    <property type="evidence" value="ECO:0007669"/>
    <property type="project" value="UniProtKB-KW"/>
</dbReference>
<dbReference type="InterPro" id="IPR036663">
    <property type="entry name" value="Fumarylacetoacetase_C_sf"/>
</dbReference>
<feature type="domain" description="Fumarylacetoacetase-like C-terminal" evidence="1">
    <location>
        <begin position="82"/>
        <end position="333"/>
    </location>
</feature>
<dbReference type="PANTHER" id="PTHR43211:SF1">
    <property type="entry name" value="BLL6422 PROTEIN"/>
    <property type="match status" value="1"/>
</dbReference>
<dbReference type="InterPro" id="IPR041072">
    <property type="entry name" value="FAA_hydro_N"/>
</dbReference>
<evidence type="ECO:0000259" key="2">
    <source>
        <dbReference type="Pfam" id="PF18288"/>
    </source>
</evidence>
<comment type="caution">
    <text evidence="3">The sequence shown here is derived from an EMBL/GenBank/DDBJ whole genome shotgun (WGS) entry which is preliminary data.</text>
</comment>